<dbReference type="NCBIfam" id="NF001325">
    <property type="entry name" value="PRK00259.1-3"/>
    <property type="match status" value="1"/>
</dbReference>
<keyword evidence="4 5" id="KW-0472">Membrane</keyword>
<dbReference type="GO" id="GO:0005886">
    <property type="term" value="C:plasma membrane"/>
    <property type="evidence" value="ECO:0007669"/>
    <property type="project" value="UniProtKB-SubCell"/>
</dbReference>
<dbReference type="HAMAP" id="MF_00189">
    <property type="entry name" value="YciB"/>
    <property type="match status" value="1"/>
</dbReference>
<feature type="transmembrane region" description="Helical" evidence="5">
    <location>
        <begin position="50"/>
        <end position="68"/>
    </location>
</feature>
<evidence type="ECO:0000313" key="7">
    <source>
        <dbReference type="Proteomes" id="UP000184268"/>
    </source>
</evidence>
<dbReference type="Proteomes" id="UP000184268">
    <property type="component" value="Unassembled WGS sequence"/>
</dbReference>
<feature type="transmembrane region" description="Helical" evidence="5">
    <location>
        <begin position="114"/>
        <end position="138"/>
    </location>
</feature>
<keyword evidence="2 5" id="KW-0812">Transmembrane</keyword>
<proteinExistence type="inferred from homology"/>
<dbReference type="NCBIfam" id="NF001324">
    <property type="entry name" value="PRK00259.1-2"/>
    <property type="match status" value="1"/>
</dbReference>
<keyword evidence="3 5" id="KW-1133">Transmembrane helix</keyword>
<feature type="transmembrane region" description="Helical" evidence="5">
    <location>
        <begin position="20"/>
        <end position="43"/>
    </location>
</feature>
<evidence type="ECO:0000256" key="5">
    <source>
        <dbReference type="HAMAP-Rule" id="MF_00189"/>
    </source>
</evidence>
<dbReference type="EMBL" id="FQXG01000002">
    <property type="protein sequence ID" value="SHH37066.1"/>
    <property type="molecule type" value="Genomic_DNA"/>
</dbReference>
<name>A0A1M5SEW4_9GAMM</name>
<evidence type="ECO:0000256" key="4">
    <source>
        <dbReference type="ARBA" id="ARBA00023136"/>
    </source>
</evidence>
<sequence>MKQLLDFLPLLVFFAVYKFYGIIPATGAIVVASAVQTGLMYALYRKVEKMHLVTFGLLVVFGGLTVAFNDDAFIKWKVTIVYGLFAAALLISQWMGKPVMKAMLGKEITLPEIIWARIGYAWAAFFTFCAGLNLYVAFTMSQDTWVIFKVFYLMGMTFAFLILTIVYLYRHMPKEDEQEQDKQ</sequence>
<dbReference type="OrthoDB" id="9788219at2"/>
<dbReference type="InterPro" id="IPR006008">
    <property type="entry name" value="YciB"/>
</dbReference>
<accession>A0A1M5SEW4</accession>
<gene>
    <name evidence="5" type="primary">yciB</name>
    <name evidence="6" type="ORF">SAMN02745129_1977</name>
</gene>
<evidence type="ECO:0000313" key="6">
    <source>
        <dbReference type="EMBL" id="SHH37066.1"/>
    </source>
</evidence>
<keyword evidence="1 5" id="KW-1003">Cell membrane</keyword>
<dbReference type="PANTHER" id="PTHR36917:SF1">
    <property type="entry name" value="INNER MEMBRANE-SPANNING PROTEIN YCIB"/>
    <property type="match status" value="1"/>
</dbReference>
<dbReference type="PANTHER" id="PTHR36917">
    <property type="entry name" value="INTRACELLULAR SEPTATION PROTEIN A-RELATED"/>
    <property type="match status" value="1"/>
</dbReference>
<evidence type="ECO:0000256" key="1">
    <source>
        <dbReference type="ARBA" id="ARBA00022475"/>
    </source>
</evidence>
<evidence type="ECO:0000256" key="2">
    <source>
        <dbReference type="ARBA" id="ARBA00022692"/>
    </source>
</evidence>
<protein>
    <recommendedName>
        <fullName evidence="5">Inner membrane-spanning protein YciB</fullName>
    </recommendedName>
</protein>
<dbReference type="RefSeq" id="WP_067664349.1">
    <property type="nucleotide sequence ID" value="NZ_FQXG01000002.1"/>
</dbReference>
<dbReference type="STRING" id="299255.SAMN02745129_1977"/>
<feature type="transmembrane region" description="Helical" evidence="5">
    <location>
        <begin position="150"/>
        <end position="169"/>
    </location>
</feature>
<dbReference type="NCBIfam" id="TIGR00997">
    <property type="entry name" value="ispZ"/>
    <property type="match status" value="1"/>
</dbReference>
<feature type="transmembrane region" description="Helical" evidence="5">
    <location>
        <begin position="74"/>
        <end position="94"/>
    </location>
</feature>
<comment type="subcellular location">
    <subcellularLocation>
        <location evidence="5">Cell inner membrane</location>
        <topology evidence="5">Multi-pass membrane protein</topology>
    </subcellularLocation>
</comment>
<comment type="similarity">
    <text evidence="5">Belongs to the YciB family.</text>
</comment>
<comment type="function">
    <text evidence="5">Plays a role in cell envelope biogenesis, maintenance of cell envelope integrity and membrane homeostasis.</text>
</comment>
<dbReference type="Pfam" id="PF04279">
    <property type="entry name" value="IspA"/>
    <property type="match status" value="1"/>
</dbReference>
<organism evidence="6 7">
    <name type="scientific">Ferrimonas marina</name>
    <dbReference type="NCBI Taxonomy" id="299255"/>
    <lineage>
        <taxon>Bacteria</taxon>
        <taxon>Pseudomonadati</taxon>
        <taxon>Pseudomonadota</taxon>
        <taxon>Gammaproteobacteria</taxon>
        <taxon>Alteromonadales</taxon>
        <taxon>Ferrimonadaceae</taxon>
        <taxon>Ferrimonas</taxon>
    </lineage>
</organism>
<evidence type="ECO:0000256" key="3">
    <source>
        <dbReference type="ARBA" id="ARBA00022989"/>
    </source>
</evidence>
<keyword evidence="5" id="KW-0997">Cell inner membrane</keyword>
<reference evidence="6 7" key="1">
    <citation type="submission" date="2016-11" db="EMBL/GenBank/DDBJ databases">
        <authorList>
            <person name="Jaros S."/>
            <person name="Januszkiewicz K."/>
            <person name="Wedrychowicz H."/>
        </authorList>
    </citation>
    <scope>NUCLEOTIDE SEQUENCE [LARGE SCALE GENOMIC DNA]</scope>
    <source>
        <strain evidence="6 7">DSM 16917</strain>
    </source>
</reference>
<keyword evidence="7" id="KW-1185">Reference proteome</keyword>
<dbReference type="AlphaFoldDB" id="A0A1M5SEW4"/>